<evidence type="ECO:0000313" key="1">
    <source>
        <dbReference type="EMBL" id="KAJ6217111.1"/>
    </source>
</evidence>
<name>A0A9Q0M141_BLOTA</name>
<comment type="caution">
    <text evidence="1">The sequence shown here is derived from an EMBL/GenBank/DDBJ whole genome shotgun (WGS) entry which is preliminary data.</text>
</comment>
<dbReference type="Proteomes" id="UP001142055">
    <property type="component" value="Chromosome 3"/>
</dbReference>
<gene>
    <name evidence="1" type="ORF">RDWZM_008268</name>
</gene>
<protein>
    <submittedName>
        <fullName evidence="1">Uncharacterized protein</fullName>
    </submittedName>
</protein>
<dbReference type="EMBL" id="JAPWDV010000003">
    <property type="protein sequence ID" value="KAJ6217111.1"/>
    <property type="molecule type" value="Genomic_DNA"/>
</dbReference>
<accession>A0A9Q0M141</accession>
<reference evidence="1" key="1">
    <citation type="submission" date="2022-12" db="EMBL/GenBank/DDBJ databases">
        <title>Genome assemblies of Blomia tropicalis.</title>
        <authorList>
            <person name="Cui Y."/>
        </authorList>
    </citation>
    <scope>NUCLEOTIDE SEQUENCE</scope>
    <source>
        <tissue evidence="1">Adult mites</tissue>
    </source>
</reference>
<keyword evidence="2" id="KW-1185">Reference proteome</keyword>
<proteinExistence type="predicted"/>
<sequence length="266" mass="29916">MCTVKKDLPIADGHLDDDTLTISHDYDRINRKQSQLLLNTIYSTPKTGGLFPLMSPCPKSTLPSQDNNDILEEIRKLKVTVSEIQQSIKRLPEQLAAACQKCQCKLIEAEIDSESDIEDEEFEKLCSAYDRTLSTSSSDIEVLHYCNENDGQENWHNITQVVPSSICAIDKEIISLTNRLKSISTHQLTQSLRQPTLAISKPPTNLFSYWEERYLANKNASKAPIGNIRTCSNNVNLQADSNCAEKGLITNILPYNSTIDLNVWLK</sequence>
<dbReference type="AlphaFoldDB" id="A0A9Q0M141"/>
<evidence type="ECO:0000313" key="2">
    <source>
        <dbReference type="Proteomes" id="UP001142055"/>
    </source>
</evidence>
<organism evidence="1 2">
    <name type="scientific">Blomia tropicalis</name>
    <name type="common">Mite</name>
    <dbReference type="NCBI Taxonomy" id="40697"/>
    <lineage>
        <taxon>Eukaryota</taxon>
        <taxon>Metazoa</taxon>
        <taxon>Ecdysozoa</taxon>
        <taxon>Arthropoda</taxon>
        <taxon>Chelicerata</taxon>
        <taxon>Arachnida</taxon>
        <taxon>Acari</taxon>
        <taxon>Acariformes</taxon>
        <taxon>Sarcoptiformes</taxon>
        <taxon>Astigmata</taxon>
        <taxon>Glycyphagoidea</taxon>
        <taxon>Echimyopodidae</taxon>
        <taxon>Blomia</taxon>
    </lineage>
</organism>